<organism evidence="12 13">
    <name type="scientific">Sessilibacter corallicola</name>
    <dbReference type="NCBI Taxonomy" id="2904075"/>
    <lineage>
        <taxon>Bacteria</taxon>
        <taxon>Pseudomonadati</taxon>
        <taxon>Pseudomonadota</taxon>
        <taxon>Gammaproteobacteria</taxon>
        <taxon>Cellvibrionales</taxon>
        <taxon>Cellvibrionaceae</taxon>
        <taxon>Sessilibacter</taxon>
    </lineage>
</organism>
<name>A0ABQ0A7P8_9GAMM</name>
<dbReference type="SMART" id="SM00487">
    <property type="entry name" value="DEXDc"/>
    <property type="match status" value="1"/>
</dbReference>
<dbReference type="PANTHER" id="PTHR47959:SF17">
    <property type="entry name" value="ATP-DEPENDENT RNA HELICASE DEAD BOX FAMILY"/>
    <property type="match status" value="1"/>
</dbReference>
<dbReference type="InterPro" id="IPR014001">
    <property type="entry name" value="Helicase_ATP-bd"/>
</dbReference>
<evidence type="ECO:0000259" key="11">
    <source>
        <dbReference type="PROSITE" id="PS51195"/>
    </source>
</evidence>
<dbReference type="Proteomes" id="UP001465153">
    <property type="component" value="Unassembled WGS sequence"/>
</dbReference>
<dbReference type="Pfam" id="PF00270">
    <property type="entry name" value="DEAD"/>
    <property type="match status" value="1"/>
</dbReference>
<dbReference type="CDD" id="cd18787">
    <property type="entry name" value="SF2_C_DEAD"/>
    <property type="match status" value="1"/>
</dbReference>
<dbReference type="Pfam" id="PF00271">
    <property type="entry name" value="Helicase_C"/>
    <property type="match status" value="1"/>
</dbReference>
<evidence type="ECO:0000313" key="13">
    <source>
        <dbReference type="Proteomes" id="UP001465153"/>
    </source>
</evidence>
<dbReference type="InterPro" id="IPR000629">
    <property type="entry name" value="RNA-helicase_DEAD-box_CS"/>
</dbReference>
<evidence type="ECO:0000256" key="6">
    <source>
        <dbReference type="PROSITE-ProRule" id="PRU00552"/>
    </source>
</evidence>
<dbReference type="InterPro" id="IPR001650">
    <property type="entry name" value="Helicase_C-like"/>
</dbReference>
<keyword evidence="1 7" id="KW-0547">Nucleotide-binding</keyword>
<dbReference type="Gene3D" id="3.40.50.300">
    <property type="entry name" value="P-loop containing nucleotide triphosphate hydrolases"/>
    <property type="match status" value="2"/>
</dbReference>
<dbReference type="InterPro" id="IPR050079">
    <property type="entry name" value="DEAD_box_RNA_helicase"/>
</dbReference>
<protein>
    <submittedName>
        <fullName evidence="12">DEAD/DEAH box helicase</fullName>
    </submittedName>
</protein>
<accession>A0ABQ0A7P8</accession>
<gene>
    <name evidence="12" type="ORF">NBRC116591_14770</name>
</gene>
<dbReference type="InterPro" id="IPR027417">
    <property type="entry name" value="P-loop_NTPase"/>
</dbReference>
<comment type="similarity">
    <text evidence="5 7">Belongs to the DEAD box helicase family.</text>
</comment>
<dbReference type="InterPro" id="IPR014014">
    <property type="entry name" value="RNA_helicase_DEAD_Q_motif"/>
</dbReference>
<evidence type="ECO:0000256" key="8">
    <source>
        <dbReference type="SAM" id="MobiDB-lite"/>
    </source>
</evidence>
<dbReference type="PROSITE" id="PS51195">
    <property type="entry name" value="Q_MOTIF"/>
    <property type="match status" value="1"/>
</dbReference>
<dbReference type="EMBL" id="BAABWN010000004">
    <property type="protein sequence ID" value="GAA6167667.1"/>
    <property type="molecule type" value="Genomic_DNA"/>
</dbReference>
<dbReference type="InterPro" id="IPR011545">
    <property type="entry name" value="DEAD/DEAH_box_helicase_dom"/>
</dbReference>
<feature type="domain" description="Helicase C-terminal" evidence="10">
    <location>
        <begin position="239"/>
        <end position="398"/>
    </location>
</feature>
<feature type="region of interest" description="Disordered" evidence="8">
    <location>
        <begin position="384"/>
        <end position="461"/>
    </location>
</feature>
<evidence type="ECO:0000313" key="12">
    <source>
        <dbReference type="EMBL" id="GAA6167667.1"/>
    </source>
</evidence>
<evidence type="ECO:0000256" key="3">
    <source>
        <dbReference type="ARBA" id="ARBA00022806"/>
    </source>
</evidence>
<dbReference type="GO" id="GO:0004386">
    <property type="term" value="F:helicase activity"/>
    <property type="evidence" value="ECO:0007669"/>
    <property type="project" value="UniProtKB-KW"/>
</dbReference>
<feature type="domain" description="Helicase ATP-binding" evidence="9">
    <location>
        <begin position="37"/>
        <end position="210"/>
    </location>
</feature>
<sequence>MSEPTTTFSNFNFDQKINAALANLNLSEPTAIQQQAIPTILEGREVIASAQTGTGKTLAFLLPIMQKMLTQPSPRTGCRALILTPTRELAEQIGQQIKNFAAHVHLNYTLLTGGAEFKYQAALLRKNPEFIVATPGRLTDHLRRNSTDLNDLEFLVFDEADRMLDLGFKDDIEAIAEQANDQRQNLLFSATLENPQLVRIAQSILDNPVTIKDRERLKSNSNITHQFVLCDDEKFKQKAIDQLLKTSDFEKCIVFTNTKAQANRLRGVLDYLGHHAGCLHGDMTQDQRKQILKAFRTHKFKVLVATDVAARGLDITGVKGVIQYDMARSTEDYIHRSGRTGRAGATGLSVCFICAPDWNNKARCENAVGETFTKISVPGLTAKYKGPEKLKSSGKAAGKKKTASKPEKNAKPKNKVRARDTQNKGRPKRFGPAPKKSQTAEKAPDRSLDDGFAPFKKAKKD</sequence>
<evidence type="ECO:0000256" key="7">
    <source>
        <dbReference type="RuleBase" id="RU000492"/>
    </source>
</evidence>
<proteinExistence type="inferred from homology"/>
<dbReference type="CDD" id="cd00268">
    <property type="entry name" value="DEADc"/>
    <property type="match status" value="1"/>
</dbReference>
<evidence type="ECO:0000256" key="4">
    <source>
        <dbReference type="ARBA" id="ARBA00022840"/>
    </source>
</evidence>
<feature type="short sequence motif" description="Q motif" evidence="6">
    <location>
        <begin position="6"/>
        <end position="34"/>
    </location>
</feature>
<dbReference type="InterPro" id="IPR044742">
    <property type="entry name" value="DEAD/DEAH_RhlB"/>
</dbReference>
<keyword evidence="4 7" id="KW-0067">ATP-binding</keyword>
<feature type="compositionally biased region" description="Basic and acidic residues" evidence="8">
    <location>
        <begin position="438"/>
        <end position="449"/>
    </location>
</feature>
<keyword evidence="2 7" id="KW-0378">Hydrolase</keyword>
<evidence type="ECO:0000259" key="9">
    <source>
        <dbReference type="PROSITE" id="PS51192"/>
    </source>
</evidence>
<dbReference type="PROSITE" id="PS51192">
    <property type="entry name" value="HELICASE_ATP_BIND_1"/>
    <property type="match status" value="1"/>
</dbReference>
<dbReference type="PANTHER" id="PTHR47959">
    <property type="entry name" value="ATP-DEPENDENT RNA HELICASE RHLE-RELATED"/>
    <property type="match status" value="1"/>
</dbReference>
<dbReference type="SMART" id="SM00490">
    <property type="entry name" value="HELICc"/>
    <property type="match status" value="1"/>
</dbReference>
<dbReference type="RefSeq" id="WP_353302283.1">
    <property type="nucleotide sequence ID" value="NZ_BAABWN010000004.1"/>
</dbReference>
<feature type="domain" description="DEAD-box RNA helicase Q" evidence="11">
    <location>
        <begin position="6"/>
        <end position="34"/>
    </location>
</feature>
<keyword evidence="3 7" id="KW-0347">Helicase</keyword>
<comment type="caution">
    <text evidence="12">The sequence shown here is derived from an EMBL/GenBank/DDBJ whole genome shotgun (WGS) entry which is preliminary data.</text>
</comment>
<evidence type="ECO:0000256" key="1">
    <source>
        <dbReference type="ARBA" id="ARBA00022741"/>
    </source>
</evidence>
<evidence type="ECO:0000259" key="10">
    <source>
        <dbReference type="PROSITE" id="PS51194"/>
    </source>
</evidence>
<dbReference type="PROSITE" id="PS51194">
    <property type="entry name" value="HELICASE_CTER"/>
    <property type="match status" value="1"/>
</dbReference>
<evidence type="ECO:0000256" key="2">
    <source>
        <dbReference type="ARBA" id="ARBA00022801"/>
    </source>
</evidence>
<reference evidence="12 13" key="1">
    <citation type="submission" date="2024-04" db="EMBL/GenBank/DDBJ databases">
        <title>Draft genome sequence of Sessilibacter corallicola NBRC 116591.</title>
        <authorList>
            <person name="Miyakawa T."/>
            <person name="Kusuya Y."/>
            <person name="Miura T."/>
        </authorList>
    </citation>
    <scope>NUCLEOTIDE SEQUENCE [LARGE SCALE GENOMIC DNA]</scope>
    <source>
        <strain evidence="12 13">KU-00831-HH</strain>
    </source>
</reference>
<evidence type="ECO:0000256" key="5">
    <source>
        <dbReference type="ARBA" id="ARBA00038437"/>
    </source>
</evidence>
<keyword evidence="13" id="KW-1185">Reference proteome</keyword>
<dbReference type="PROSITE" id="PS00039">
    <property type="entry name" value="DEAD_ATP_HELICASE"/>
    <property type="match status" value="1"/>
</dbReference>
<dbReference type="SUPFAM" id="SSF52540">
    <property type="entry name" value="P-loop containing nucleoside triphosphate hydrolases"/>
    <property type="match status" value="1"/>
</dbReference>